<feature type="region of interest" description="Disordered" evidence="1">
    <location>
        <begin position="170"/>
        <end position="198"/>
    </location>
</feature>
<reference evidence="2 3" key="1">
    <citation type="submission" date="2018-04" db="EMBL/GenBank/DDBJ databases">
        <title>WGS assembly of Panicum hallii var. hallii HAL2.</title>
        <authorList>
            <person name="Lovell J."/>
            <person name="Jenkins J."/>
            <person name="Lowry D."/>
            <person name="Mamidi S."/>
            <person name="Sreedasyam A."/>
            <person name="Weng X."/>
            <person name="Barry K."/>
            <person name="Bonette J."/>
            <person name="Campitelli B."/>
            <person name="Daum C."/>
            <person name="Gordon S."/>
            <person name="Gould B."/>
            <person name="Lipzen A."/>
            <person name="MacQueen A."/>
            <person name="Palacio-Mejia J."/>
            <person name="Plott C."/>
            <person name="Shakirov E."/>
            <person name="Shu S."/>
            <person name="Yoshinaga Y."/>
            <person name="Zane M."/>
            <person name="Rokhsar D."/>
            <person name="Grimwood J."/>
            <person name="Schmutz J."/>
            <person name="Juenger T."/>
        </authorList>
    </citation>
    <scope>NUCLEOTIDE SEQUENCE [LARGE SCALE GENOMIC DNA]</scope>
    <source>
        <strain evidence="3">cv. HAL2</strain>
    </source>
</reference>
<protein>
    <submittedName>
        <fullName evidence="2">Uncharacterized protein</fullName>
    </submittedName>
</protein>
<keyword evidence="3" id="KW-1185">Reference proteome</keyword>
<feature type="region of interest" description="Disordered" evidence="1">
    <location>
        <begin position="39"/>
        <end position="81"/>
    </location>
</feature>
<dbReference type="Proteomes" id="UP000244336">
    <property type="component" value="Chromosome 5"/>
</dbReference>
<dbReference type="AlphaFoldDB" id="A0A2T7DCX3"/>
<dbReference type="EMBL" id="CM009753">
    <property type="protein sequence ID" value="PUZ53418.1"/>
    <property type="molecule type" value="Genomic_DNA"/>
</dbReference>
<accession>A0A2T7DCX3</accession>
<dbReference type="Gramene" id="PUZ53418">
    <property type="protein sequence ID" value="PUZ53418"/>
    <property type="gene ID" value="GQ55_5G051300"/>
</dbReference>
<gene>
    <name evidence="2" type="ORF">GQ55_5G051300</name>
</gene>
<proteinExistence type="predicted"/>
<evidence type="ECO:0000313" key="3">
    <source>
        <dbReference type="Proteomes" id="UP000244336"/>
    </source>
</evidence>
<evidence type="ECO:0000256" key="1">
    <source>
        <dbReference type="SAM" id="MobiDB-lite"/>
    </source>
</evidence>
<organism evidence="2 3">
    <name type="scientific">Panicum hallii var. hallii</name>
    <dbReference type="NCBI Taxonomy" id="1504633"/>
    <lineage>
        <taxon>Eukaryota</taxon>
        <taxon>Viridiplantae</taxon>
        <taxon>Streptophyta</taxon>
        <taxon>Embryophyta</taxon>
        <taxon>Tracheophyta</taxon>
        <taxon>Spermatophyta</taxon>
        <taxon>Magnoliopsida</taxon>
        <taxon>Liliopsida</taxon>
        <taxon>Poales</taxon>
        <taxon>Poaceae</taxon>
        <taxon>PACMAD clade</taxon>
        <taxon>Panicoideae</taxon>
        <taxon>Panicodae</taxon>
        <taxon>Paniceae</taxon>
        <taxon>Panicinae</taxon>
        <taxon>Panicum</taxon>
        <taxon>Panicum sect. Panicum</taxon>
    </lineage>
</organism>
<sequence>MARPLATRAHILGARCFLSTLGAHRPSFWFVLGCPGAPRPREGAHSNSSPTPARPRAGPRVCGWQHRRAPSPPPPQPGVGAARVRRMRAPRAGDHRPVSCALARALQARTAFCSCGAARGHLAQSRRSTTRRAPRDPGYGCGRLYWYAPRASGACGSVGLAGSFVPAAGRGAPIPSPFPERRGRVGAGGPRPSRSALW</sequence>
<name>A0A2T7DCX3_9POAL</name>
<evidence type="ECO:0000313" key="2">
    <source>
        <dbReference type="EMBL" id="PUZ53418.1"/>
    </source>
</evidence>